<gene>
    <name evidence="1" type="ORF">ASN18_3372</name>
</gene>
<dbReference type="RefSeq" id="WP_085053954.1">
    <property type="nucleotide sequence ID" value="NZ_LNQR01000151.1"/>
</dbReference>
<accession>A0ABR5SBN1</accession>
<evidence type="ECO:0000313" key="1">
    <source>
        <dbReference type="EMBL" id="KWT73750.1"/>
    </source>
</evidence>
<organism evidence="1 2">
    <name type="scientific">Candidatus Magnetominusculus xianensis</name>
    <dbReference type="NCBI Taxonomy" id="1748249"/>
    <lineage>
        <taxon>Bacteria</taxon>
        <taxon>Pseudomonadati</taxon>
        <taxon>Nitrospirota</taxon>
        <taxon>Nitrospiria</taxon>
        <taxon>Nitrospirales</taxon>
        <taxon>Nitrospiraceae</taxon>
        <taxon>Candidatus Magnetominusculus</taxon>
    </lineage>
</organism>
<proteinExistence type="predicted"/>
<evidence type="ECO:0000313" key="2">
    <source>
        <dbReference type="Proteomes" id="UP000060487"/>
    </source>
</evidence>
<dbReference type="Proteomes" id="UP000060487">
    <property type="component" value="Unassembled WGS sequence"/>
</dbReference>
<keyword evidence="2" id="KW-1185">Reference proteome</keyword>
<name>A0ABR5SBN1_9BACT</name>
<comment type="caution">
    <text evidence="1">The sequence shown here is derived from an EMBL/GenBank/DDBJ whole genome shotgun (WGS) entry which is preliminary data.</text>
</comment>
<protein>
    <submittedName>
        <fullName evidence="1">Uncharacterized protein</fullName>
    </submittedName>
</protein>
<reference evidence="1 2" key="1">
    <citation type="submission" date="2015-11" db="EMBL/GenBank/DDBJ databases">
        <authorList>
            <person name="Lin W."/>
        </authorList>
    </citation>
    <scope>NUCLEOTIDE SEQUENCE [LARGE SCALE GENOMIC DNA]</scope>
    <source>
        <strain evidence="1 2">HCH-1</strain>
    </source>
</reference>
<sequence length="93" mass="10460">MAKTHMNVTPLISNWIPAFAGMTDMGHDSGMGHDSNKVPDFRRELNFNKGFHSNPAATMTASTPILSFPRKRESRSIIRHHIFVAVSKPDLER</sequence>
<dbReference type="EMBL" id="LNQR01000151">
    <property type="protein sequence ID" value="KWT73750.1"/>
    <property type="molecule type" value="Genomic_DNA"/>
</dbReference>